<dbReference type="EMBL" id="GBHO01015859">
    <property type="protein sequence ID" value="JAG27745.1"/>
    <property type="molecule type" value="Transcribed_RNA"/>
</dbReference>
<reference evidence="6" key="2">
    <citation type="submission" date="2014-07" db="EMBL/GenBank/DDBJ databases">
        <authorList>
            <person name="Hull J."/>
        </authorList>
    </citation>
    <scope>NUCLEOTIDE SEQUENCE</scope>
</reference>
<dbReference type="FunFam" id="3.40.50.720:FF:000022">
    <property type="entry name" value="Cinnamyl alcohol dehydrogenase"/>
    <property type="match status" value="1"/>
</dbReference>
<reference evidence="6" key="1">
    <citation type="journal article" date="2014" name="PLoS ONE">
        <title>Transcriptome-Based Identification of ABC Transporters in the Western Tarnished Plant Bug Lygus hesperus.</title>
        <authorList>
            <person name="Hull J.J."/>
            <person name="Chaney K."/>
            <person name="Geib S.M."/>
            <person name="Fabrick J.A."/>
            <person name="Brent C.S."/>
            <person name="Walsh D."/>
            <person name="Lavine L.C."/>
        </authorList>
    </citation>
    <scope>NUCLEOTIDE SEQUENCE</scope>
</reference>
<name>A0A0A9Y9H5_LYGHE</name>
<accession>A0A0A9Y9H5</accession>
<evidence type="ECO:0000256" key="1">
    <source>
        <dbReference type="ARBA" id="ARBA00001947"/>
    </source>
</evidence>
<protein>
    <submittedName>
        <fullName evidence="6">NADP-dependent alcohol dehydrogenase C</fullName>
    </submittedName>
</protein>
<evidence type="ECO:0000259" key="5">
    <source>
        <dbReference type="Pfam" id="PF00107"/>
    </source>
</evidence>
<dbReference type="EMBL" id="GBHO01015861">
    <property type="protein sequence ID" value="JAG27743.1"/>
    <property type="molecule type" value="Transcribed_RNA"/>
</dbReference>
<keyword evidence="4" id="KW-0560">Oxidoreductase</keyword>
<dbReference type="PANTHER" id="PTHR42683">
    <property type="entry name" value="ALDEHYDE REDUCTASE"/>
    <property type="match status" value="1"/>
</dbReference>
<comment type="cofactor">
    <cofactor evidence="1">
        <name>Zn(2+)</name>
        <dbReference type="ChEBI" id="CHEBI:29105"/>
    </cofactor>
</comment>
<dbReference type="SUPFAM" id="SSF51735">
    <property type="entry name" value="NAD(P)-binding Rossmann-fold domains"/>
    <property type="match status" value="1"/>
</dbReference>
<dbReference type="EMBL" id="GBHO01015860">
    <property type="protein sequence ID" value="JAG27744.1"/>
    <property type="molecule type" value="Transcribed_RNA"/>
</dbReference>
<evidence type="ECO:0000256" key="2">
    <source>
        <dbReference type="ARBA" id="ARBA00022723"/>
    </source>
</evidence>
<proteinExistence type="predicted"/>
<dbReference type="AlphaFoldDB" id="A0A0A9Y9H5"/>
<dbReference type="InterPro" id="IPR013149">
    <property type="entry name" value="ADH-like_C"/>
</dbReference>
<evidence type="ECO:0000313" key="7">
    <source>
        <dbReference type="EMBL" id="JAG27744.1"/>
    </source>
</evidence>
<dbReference type="Gene3D" id="3.40.50.720">
    <property type="entry name" value="NAD(P)-binding Rossmann-like Domain"/>
    <property type="match status" value="1"/>
</dbReference>
<evidence type="ECO:0000256" key="4">
    <source>
        <dbReference type="ARBA" id="ARBA00023002"/>
    </source>
</evidence>
<sequence length="150" mass="16648">MGAEVYMFTTSPSKMEDGKRLGADHFILSKDPEQMKAAAGTLDLILDTVSADHNISDYMSCLHYDGTLVLLGLPVNSISLYPTDIIFGNRALAGSNIGSIQETQEMIDFCAQHGVVVDYELIEPTYINEALERLHNSDVKYRFVIDTQKI</sequence>
<evidence type="ECO:0000313" key="8">
    <source>
        <dbReference type="EMBL" id="JAG27745.1"/>
    </source>
</evidence>
<evidence type="ECO:0000313" key="6">
    <source>
        <dbReference type="EMBL" id="JAG27743.1"/>
    </source>
</evidence>
<dbReference type="InterPro" id="IPR047109">
    <property type="entry name" value="CAD-like"/>
</dbReference>
<dbReference type="InterPro" id="IPR036291">
    <property type="entry name" value="NAD(P)-bd_dom_sf"/>
</dbReference>
<dbReference type="GO" id="GO:0046872">
    <property type="term" value="F:metal ion binding"/>
    <property type="evidence" value="ECO:0007669"/>
    <property type="project" value="UniProtKB-KW"/>
</dbReference>
<keyword evidence="3" id="KW-0862">Zinc</keyword>
<dbReference type="GO" id="GO:0016616">
    <property type="term" value="F:oxidoreductase activity, acting on the CH-OH group of donors, NAD or NADP as acceptor"/>
    <property type="evidence" value="ECO:0007669"/>
    <property type="project" value="InterPro"/>
</dbReference>
<evidence type="ECO:0000256" key="3">
    <source>
        <dbReference type="ARBA" id="ARBA00022833"/>
    </source>
</evidence>
<feature type="domain" description="Alcohol dehydrogenase-like C-terminal" evidence="5">
    <location>
        <begin position="1"/>
        <end position="111"/>
    </location>
</feature>
<gene>
    <name evidence="6" type="primary">adhC_3</name>
    <name evidence="8" type="synonym">adhC_1</name>
    <name evidence="7" type="synonym">adhC_2</name>
    <name evidence="6" type="ORF">CM83_5792</name>
    <name evidence="7" type="ORF">CM83_5795</name>
    <name evidence="8" type="ORF">CM83_5798</name>
</gene>
<organism evidence="6">
    <name type="scientific">Lygus hesperus</name>
    <name type="common">Western plant bug</name>
    <dbReference type="NCBI Taxonomy" id="30085"/>
    <lineage>
        <taxon>Eukaryota</taxon>
        <taxon>Metazoa</taxon>
        <taxon>Ecdysozoa</taxon>
        <taxon>Arthropoda</taxon>
        <taxon>Hexapoda</taxon>
        <taxon>Insecta</taxon>
        <taxon>Pterygota</taxon>
        <taxon>Neoptera</taxon>
        <taxon>Paraneoptera</taxon>
        <taxon>Hemiptera</taxon>
        <taxon>Heteroptera</taxon>
        <taxon>Panheteroptera</taxon>
        <taxon>Cimicomorpha</taxon>
        <taxon>Miridae</taxon>
        <taxon>Mirini</taxon>
        <taxon>Lygus</taxon>
    </lineage>
</organism>
<keyword evidence="2" id="KW-0479">Metal-binding</keyword>
<dbReference type="Pfam" id="PF00107">
    <property type="entry name" value="ADH_zinc_N"/>
    <property type="match status" value="1"/>
</dbReference>